<reference evidence="2" key="1">
    <citation type="submission" date="2014-09" db="EMBL/GenBank/DDBJ databases">
        <authorList>
            <person name="Magalhaes I.L.F."/>
            <person name="Oliveira U."/>
            <person name="Santos F.R."/>
            <person name="Vidigal T.H.D.A."/>
            <person name="Brescovit A.D."/>
            <person name="Santos A.J."/>
        </authorList>
    </citation>
    <scope>NUCLEOTIDE SEQUENCE</scope>
    <source>
        <tissue evidence="2">Shoot tissue taken approximately 20 cm above the soil surface</tissue>
    </source>
</reference>
<organism evidence="2">
    <name type="scientific">Arundo donax</name>
    <name type="common">Giant reed</name>
    <name type="synonym">Donax arundinaceus</name>
    <dbReference type="NCBI Taxonomy" id="35708"/>
    <lineage>
        <taxon>Eukaryota</taxon>
        <taxon>Viridiplantae</taxon>
        <taxon>Streptophyta</taxon>
        <taxon>Embryophyta</taxon>
        <taxon>Tracheophyta</taxon>
        <taxon>Spermatophyta</taxon>
        <taxon>Magnoliopsida</taxon>
        <taxon>Liliopsida</taxon>
        <taxon>Poales</taxon>
        <taxon>Poaceae</taxon>
        <taxon>PACMAD clade</taxon>
        <taxon>Arundinoideae</taxon>
        <taxon>Arundineae</taxon>
        <taxon>Arundo</taxon>
    </lineage>
</organism>
<reference evidence="2" key="2">
    <citation type="journal article" date="2015" name="Data Brief">
        <title>Shoot transcriptome of the giant reed, Arundo donax.</title>
        <authorList>
            <person name="Barrero R.A."/>
            <person name="Guerrero F.D."/>
            <person name="Moolhuijzen P."/>
            <person name="Goolsby J.A."/>
            <person name="Tidwell J."/>
            <person name="Bellgard S.E."/>
            <person name="Bellgard M.I."/>
        </authorList>
    </citation>
    <scope>NUCLEOTIDE SEQUENCE</scope>
    <source>
        <tissue evidence="2">Shoot tissue taken approximately 20 cm above the soil surface</tissue>
    </source>
</reference>
<dbReference type="AlphaFoldDB" id="A0A0A9EFQ1"/>
<feature type="transmembrane region" description="Helical" evidence="1">
    <location>
        <begin position="31"/>
        <end position="53"/>
    </location>
</feature>
<proteinExistence type="predicted"/>
<accession>A0A0A9EFQ1</accession>
<keyword evidence="1" id="KW-0812">Transmembrane</keyword>
<evidence type="ECO:0000313" key="2">
    <source>
        <dbReference type="EMBL" id="JAD99564.1"/>
    </source>
</evidence>
<sequence>MITMGPLVSGKTELALLFPCFTSNELSSKQIISHGFLDSYIAVCMYTVLKLILMAMQNKVF</sequence>
<evidence type="ECO:0000256" key="1">
    <source>
        <dbReference type="SAM" id="Phobius"/>
    </source>
</evidence>
<protein>
    <submittedName>
        <fullName evidence="2">Uncharacterized protein</fullName>
    </submittedName>
</protein>
<keyword evidence="1" id="KW-1133">Transmembrane helix</keyword>
<name>A0A0A9EFQ1_ARUDO</name>
<keyword evidence="1" id="KW-0472">Membrane</keyword>
<dbReference type="EMBL" id="GBRH01198331">
    <property type="protein sequence ID" value="JAD99564.1"/>
    <property type="molecule type" value="Transcribed_RNA"/>
</dbReference>